<accession>A0A0N4W7C5</accession>
<protein>
    <submittedName>
        <fullName evidence="1">ABC transporter permease</fullName>
    </submittedName>
</protein>
<organism evidence="1">
    <name type="scientific">Haemonchus placei</name>
    <name type="common">Barber's pole worm</name>
    <dbReference type="NCBI Taxonomy" id="6290"/>
    <lineage>
        <taxon>Eukaryota</taxon>
        <taxon>Metazoa</taxon>
        <taxon>Ecdysozoa</taxon>
        <taxon>Nematoda</taxon>
        <taxon>Chromadorea</taxon>
        <taxon>Rhabditida</taxon>
        <taxon>Rhabditina</taxon>
        <taxon>Rhabditomorpha</taxon>
        <taxon>Strongyloidea</taxon>
        <taxon>Trichostrongylidae</taxon>
        <taxon>Haemonchus</taxon>
    </lineage>
</organism>
<evidence type="ECO:0000313" key="1">
    <source>
        <dbReference type="WBParaSite" id="HPLM_0000602201-mRNA-1"/>
    </source>
</evidence>
<sequence>LPLSEISIKTILGSLPPTSKGNWPLVVDRYLRQELFGDVDKVPNFLKSVLRKNHLFLRRIVKLMSGGSMNILVGIVSSMA</sequence>
<dbReference type="WBParaSite" id="HPLM_0000602201-mRNA-1">
    <property type="protein sequence ID" value="HPLM_0000602201-mRNA-1"/>
    <property type="gene ID" value="HPLM_0000602201"/>
</dbReference>
<name>A0A0N4W7C5_HAEPC</name>
<reference evidence="1" key="1">
    <citation type="submission" date="2017-02" db="UniProtKB">
        <authorList>
            <consortium name="WormBaseParasite"/>
        </authorList>
    </citation>
    <scope>IDENTIFICATION</scope>
</reference>
<dbReference type="AlphaFoldDB" id="A0A0N4W7C5"/>
<proteinExistence type="predicted"/>